<dbReference type="PANTHER" id="PTHR31482:SF18">
    <property type="entry name" value="ESTS AU081301(E20138)"/>
    <property type="match status" value="1"/>
</dbReference>
<protein>
    <recommendedName>
        <fullName evidence="3">Protein kinase domain-containing protein</fullName>
    </recommendedName>
</protein>
<sequence>MHGHLGFMLSCYDAEVSYDGRTDTFLARYPPHGRRTVVIEGVEWDRLRPPPMDTPAYDLHISNCLNNLQPVDHIEIQWRRNKEFPYGWWYGGIGQLESCDGNRHFCCCHLSGWWYGGISQLESCDGNRHFCCCHLSVLFKSQLKQSQVEHQLRREVEIQSHLRHPNILCLYGYFYDQTRVYLILEYAAKGELYKELQKSKCFSERRTATKSMAVTSAEGGLDPILAYTAGVEIEQLQWSSSQPDWVAIAYSTKLQILRV</sequence>
<gene>
    <name evidence="4" type="ORF">ZIOFF_073044</name>
</gene>
<dbReference type="AlphaFoldDB" id="A0A8J5BY14"/>
<dbReference type="GO" id="GO:0004672">
    <property type="term" value="F:protein kinase activity"/>
    <property type="evidence" value="ECO:0007669"/>
    <property type="project" value="InterPro"/>
</dbReference>
<evidence type="ECO:0000259" key="3">
    <source>
        <dbReference type="Pfam" id="PF00069"/>
    </source>
</evidence>
<dbReference type="PANTHER" id="PTHR31482">
    <property type="entry name" value="ESTS AU081301(E20138)"/>
    <property type="match status" value="1"/>
</dbReference>
<dbReference type="Gene3D" id="3.30.200.20">
    <property type="entry name" value="Phosphorylase Kinase, domain 1"/>
    <property type="match status" value="1"/>
</dbReference>
<dbReference type="Proteomes" id="UP000734854">
    <property type="component" value="Unassembled WGS sequence"/>
</dbReference>
<name>A0A8J5BY14_ZINOF</name>
<feature type="domain" description="Protein kinase" evidence="3">
    <location>
        <begin position="144"/>
        <end position="209"/>
    </location>
</feature>
<keyword evidence="2" id="KW-0067">ATP-binding</keyword>
<comment type="caution">
    <text evidence="4">The sequence shown here is derived from an EMBL/GenBank/DDBJ whole genome shotgun (WGS) entry which is preliminary data.</text>
</comment>
<dbReference type="EMBL" id="JACMSC010000022">
    <property type="protein sequence ID" value="KAG6468368.1"/>
    <property type="molecule type" value="Genomic_DNA"/>
</dbReference>
<dbReference type="Pfam" id="PF00069">
    <property type="entry name" value="Pkinase"/>
    <property type="match status" value="1"/>
</dbReference>
<keyword evidence="1" id="KW-0547">Nucleotide-binding</keyword>
<evidence type="ECO:0000256" key="1">
    <source>
        <dbReference type="ARBA" id="ARBA00022741"/>
    </source>
</evidence>
<evidence type="ECO:0000313" key="4">
    <source>
        <dbReference type="EMBL" id="KAG6468368.1"/>
    </source>
</evidence>
<evidence type="ECO:0000313" key="5">
    <source>
        <dbReference type="Proteomes" id="UP000734854"/>
    </source>
</evidence>
<evidence type="ECO:0000256" key="2">
    <source>
        <dbReference type="ARBA" id="ARBA00022840"/>
    </source>
</evidence>
<dbReference type="InterPro" id="IPR000719">
    <property type="entry name" value="Prot_kinase_dom"/>
</dbReference>
<organism evidence="4 5">
    <name type="scientific">Zingiber officinale</name>
    <name type="common">Ginger</name>
    <name type="synonym">Amomum zingiber</name>
    <dbReference type="NCBI Taxonomy" id="94328"/>
    <lineage>
        <taxon>Eukaryota</taxon>
        <taxon>Viridiplantae</taxon>
        <taxon>Streptophyta</taxon>
        <taxon>Embryophyta</taxon>
        <taxon>Tracheophyta</taxon>
        <taxon>Spermatophyta</taxon>
        <taxon>Magnoliopsida</taxon>
        <taxon>Liliopsida</taxon>
        <taxon>Zingiberales</taxon>
        <taxon>Zingiberaceae</taxon>
        <taxon>Zingiber</taxon>
    </lineage>
</organism>
<proteinExistence type="predicted"/>
<keyword evidence="5" id="KW-1185">Reference proteome</keyword>
<dbReference type="SUPFAM" id="SSF56112">
    <property type="entry name" value="Protein kinase-like (PK-like)"/>
    <property type="match status" value="1"/>
</dbReference>
<dbReference type="FunFam" id="3.30.200.20:FF:000042">
    <property type="entry name" value="Aurora kinase A"/>
    <property type="match status" value="1"/>
</dbReference>
<reference evidence="4 5" key="1">
    <citation type="submission" date="2020-08" db="EMBL/GenBank/DDBJ databases">
        <title>Plant Genome Project.</title>
        <authorList>
            <person name="Zhang R.-G."/>
        </authorList>
    </citation>
    <scope>NUCLEOTIDE SEQUENCE [LARGE SCALE GENOMIC DNA]</scope>
    <source>
        <tissue evidence="4">Rhizome</tissue>
    </source>
</reference>
<accession>A0A8J5BY14</accession>
<dbReference type="InterPro" id="IPR011009">
    <property type="entry name" value="Kinase-like_dom_sf"/>
</dbReference>
<dbReference type="GO" id="GO:0005524">
    <property type="term" value="F:ATP binding"/>
    <property type="evidence" value="ECO:0007669"/>
    <property type="project" value="UniProtKB-KW"/>
</dbReference>